<dbReference type="AlphaFoldDB" id="A0A6N3HE59"/>
<dbReference type="InterPro" id="IPR001451">
    <property type="entry name" value="Hexapep"/>
</dbReference>
<accession>A0A6N3HE59</accession>
<organism evidence="1">
    <name type="scientific">Eubacterium limosum</name>
    <dbReference type="NCBI Taxonomy" id="1736"/>
    <lineage>
        <taxon>Bacteria</taxon>
        <taxon>Bacillati</taxon>
        <taxon>Bacillota</taxon>
        <taxon>Clostridia</taxon>
        <taxon>Eubacteriales</taxon>
        <taxon>Eubacteriaceae</taxon>
        <taxon>Eubacterium</taxon>
    </lineage>
</organism>
<dbReference type="Pfam" id="PF00132">
    <property type="entry name" value="Hexapep"/>
    <property type="match status" value="1"/>
</dbReference>
<protein>
    <submittedName>
        <fullName evidence="1">Acetyltransferase</fullName>
        <ecNumber evidence="1">2.3.1.-</ecNumber>
    </submittedName>
</protein>
<dbReference type="CDD" id="cd04647">
    <property type="entry name" value="LbH_MAT_like"/>
    <property type="match status" value="1"/>
</dbReference>
<dbReference type="Pfam" id="PF14602">
    <property type="entry name" value="Hexapep_2"/>
    <property type="match status" value="1"/>
</dbReference>
<dbReference type="EC" id="2.3.1.-" evidence="1"/>
<dbReference type="PANTHER" id="PTHR23416:SF78">
    <property type="entry name" value="LIPOPOLYSACCHARIDE BIOSYNTHESIS O-ACETYL TRANSFERASE WBBJ-RELATED"/>
    <property type="match status" value="1"/>
</dbReference>
<name>A0A6N3HE59_EUBLI</name>
<dbReference type="SUPFAM" id="SSF51161">
    <property type="entry name" value="Trimeric LpxA-like enzymes"/>
    <property type="match status" value="1"/>
</dbReference>
<dbReference type="Gene3D" id="2.160.10.10">
    <property type="entry name" value="Hexapeptide repeat proteins"/>
    <property type="match status" value="1"/>
</dbReference>
<evidence type="ECO:0000313" key="1">
    <source>
        <dbReference type="EMBL" id="VYU75194.1"/>
    </source>
</evidence>
<sequence>MRNKYSISEFLKMIYSLVMTKIWMFHARLIRRPIYIRGAKSLAGCRNLTTGRFCRFDLEGKHNTLYIGDNCEIGDMTHIVAYNSVEIGDNVLIASKCFISDTNHGNYSGDKQDSPETIPNERSLIVGKTKIGNNVWIGENAVVLSGADIGDGCIVGANAVVNKSIPKGSMVVRNNKIIKSWDQETKKWERIKGKGLF</sequence>
<dbReference type="InterPro" id="IPR051159">
    <property type="entry name" value="Hexapeptide_acetyltransf"/>
</dbReference>
<dbReference type="InterPro" id="IPR011004">
    <property type="entry name" value="Trimer_LpxA-like_sf"/>
</dbReference>
<dbReference type="PANTHER" id="PTHR23416">
    <property type="entry name" value="SIALIC ACID SYNTHASE-RELATED"/>
    <property type="match status" value="1"/>
</dbReference>
<gene>
    <name evidence="1" type="ORF">ELLFYP34_01202</name>
</gene>
<reference evidence="1" key="1">
    <citation type="submission" date="2019-11" db="EMBL/GenBank/DDBJ databases">
        <authorList>
            <person name="Feng L."/>
        </authorList>
    </citation>
    <scope>NUCLEOTIDE SEQUENCE</scope>
    <source>
        <strain evidence="1">ElimosumLFYP34</strain>
    </source>
</reference>
<keyword evidence="1" id="KW-0012">Acyltransferase</keyword>
<dbReference type="EMBL" id="CACRTR010000023">
    <property type="protein sequence ID" value="VYU75194.1"/>
    <property type="molecule type" value="Genomic_DNA"/>
</dbReference>
<proteinExistence type="predicted"/>
<keyword evidence="1" id="KW-0808">Transferase</keyword>
<dbReference type="GO" id="GO:0016746">
    <property type="term" value="F:acyltransferase activity"/>
    <property type="evidence" value="ECO:0007669"/>
    <property type="project" value="UniProtKB-KW"/>
</dbReference>